<organism evidence="2 3">
    <name type="scientific">Patella caerulea</name>
    <name type="common">Rayed Mediterranean limpet</name>
    <dbReference type="NCBI Taxonomy" id="87958"/>
    <lineage>
        <taxon>Eukaryota</taxon>
        <taxon>Metazoa</taxon>
        <taxon>Spiralia</taxon>
        <taxon>Lophotrochozoa</taxon>
        <taxon>Mollusca</taxon>
        <taxon>Gastropoda</taxon>
        <taxon>Patellogastropoda</taxon>
        <taxon>Patelloidea</taxon>
        <taxon>Patellidae</taxon>
        <taxon>Patella</taxon>
    </lineage>
</organism>
<dbReference type="Proteomes" id="UP001347796">
    <property type="component" value="Unassembled WGS sequence"/>
</dbReference>
<dbReference type="PANTHER" id="PTHR10773:SF19">
    <property type="match status" value="1"/>
</dbReference>
<evidence type="ECO:0000313" key="2">
    <source>
        <dbReference type="EMBL" id="KAK6184510.1"/>
    </source>
</evidence>
<dbReference type="AlphaFoldDB" id="A0AAN8JWZ6"/>
<gene>
    <name evidence="2" type="ORF">SNE40_006975</name>
</gene>
<name>A0AAN8JWZ6_PATCE</name>
<evidence type="ECO:0000256" key="1">
    <source>
        <dbReference type="SAM" id="MobiDB-lite"/>
    </source>
</evidence>
<comment type="caution">
    <text evidence="2">The sequence shown here is derived from an EMBL/GenBank/DDBJ whole genome shotgun (WGS) entry which is preliminary data.</text>
</comment>
<feature type="region of interest" description="Disordered" evidence="1">
    <location>
        <begin position="6"/>
        <end position="31"/>
    </location>
</feature>
<reference evidence="2 3" key="1">
    <citation type="submission" date="2024-01" db="EMBL/GenBank/DDBJ databases">
        <title>The genome of the rayed Mediterranean limpet Patella caerulea (Linnaeus, 1758).</title>
        <authorList>
            <person name="Anh-Thu Weber A."/>
            <person name="Halstead-Nussloch G."/>
        </authorList>
    </citation>
    <scope>NUCLEOTIDE SEQUENCE [LARGE SCALE GENOMIC DNA]</scope>
    <source>
        <strain evidence="2">AATW-2023a</strain>
        <tissue evidence="2">Whole specimen</tissue>
    </source>
</reference>
<proteinExistence type="predicted"/>
<evidence type="ECO:0000313" key="3">
    <source>
        <dbReference type="Proteomes" id="UP001347796"/>
    </source>
</evidence>
<dbReference type="PANTHER" id="PTHR10773">
    <property type="entry name" value="DNA-DIRECTED RNA POLYMERASES I, II, AND III SUBUNIT RPABC2"/>
    <property type="match status" value="1"/>
</dbReference>
<accession>A0AAN8JWZ6</accession>
<sequence>MVYEWLDDVNNNGIPVKSPEQKQPTHGKEKGDSAREFLNCIPKLPSHYCRSSSTKLYLEPIFSTKADLYKVYKEYCDTNNKVACGRKLFFKIFDELNLSLFSPKKDQCDICTAYEVKNVSEEVYTKHIQKKESAREEKQRDRDRALQDKSLIVLTLDLQSLLMCPKLEASALYYKTKLGCHNYTIFNVASKDVKCYFWHESEGDLSANSFASCLSDYLESVIDESIKEVIVYSDGCSYQNRNVIIAQALLRLATKNNVTIVQKVLERGHTQMECDSIHSVIERKIKNKPIYSPQNYVDKIREARVFMPYRVSHEFFKDFSKLQYYSSIRPGTKVGDPVVTDLRVIKYRPDGLIEYKLNYGDDFSGMPRRAKIGEPTPQDQVPNLHTDSLPIKKKKFEHLQQLKFVIPKDYHSFYDNLPHEN</sequence>
<protein>
    <submittedName>
        <fullName evidence="2">Uncharacterized protein</fullName>
    </submittedName>
</protein>
<keyword evidence="3" id="KW-1185">Reference proteome</keyword>
<dbReference type="EMBL" id="JAZGQO010000006">
    <property type="protein sequence ID" value="KAK6184510.1"/>
    <property type="molecule type" value="Genomic_DNA"/>
</dbReference>